<evidence type="ECO:0000313" key="2">
    <source>
        <dbReference type="EMBL" id="MDP9926123.1"/>
    </source>
</evidence>
<feature type="region of interest" description="Disordered" evidence="1">
    <location>
        <begin position="57"/>
        <end position="82"/>
    </location>
</feature>
<sequence>MKASKSRLLGDEELKLDEVFLQRVDRTMLLSKQRDPFQIGQAARAAEEDARIAHLTGAYDAERKQTNTPGGRPRVGDGDSSG</sequence>
<evidence type="ECO:0000256" key="1">
    <source>
        <dbReference type="SAM" id="MobiDB-lite"/>
    </source>
</evidence>
<dbReference type="RefSeq" id="WP_307637970.1">
    <property type="nucleotide sequence ID" value="NZ_JAUSRR010000010.1"/>
</dbReference>
<organism evidence="2 3">
    <name type="scientific">Variovorax boronicumulans</name>
    <dbReference type="NCBI Taxonomy" id="436515"/>
    <lineage>
        <taxon>Bacteria</taxon>
        <taxon>Pseudomonadati</taxon>
        <taxon>Pseudomonadota</taxon>
        <taxon>Betaproteobacteria</taxon>
        <taxon>Burkholderiales</taxon>
        <taxon>Comamonadaceae</taxon>
        <taxon>Variovorax</taxon>
    </lineage>
</organism>
<name>A0AAW8E2T5_9BURK</name>
<dbReference type="EMBL" id="JAUSRR010000010">
    <property type="protein sequence ID" value="MDP9926123.1"/>
    <property type="molecule type" value="Genomic_DNA"/>
</dbReference>
<reference evidence="2" key="1">
    <citation type="submission" date="2023-07" db="EMBL/GenBank/DDBJ databases">
        <title>Sorghum-associated microbial communities from plants grown in Nebraska, USA.</title>
        <authorList>
            <person name="Schachtman D."/>
        </authorList>
    </citation>
    <scope>NUCLEOTIDE SEQUENCE</scope>
    <source>
        <strain evidence="2">DS2795</strain>
    </source>
</reference>
<dbReference type="Proteomes" id="UP001244295">
    <property type="component" value="Unassembled WGS sequence"/>
</dbReference>
<comment type="caution">
    <text evidence="2">The sequence shown here is derived from an EMBL/GenBank/DDBJ whole genome shotgun (WGS) entry which is preliminary data.</text>
</comment>
<evidence type="ECO:0000313" key="3">
    <source>
        <dbReference type="Proteomes" id="UP001244295"/>
    </source>
</evidence>
<dbReference type="AlphaFoldDB" id="A0AAW8E2T5"/>
<proteinExistence type="predicted"/>
<accession>A0AAW8E2T5</accession>
<protein>
    <submittedName>
        <fullName evidence="2">Uncharacterized protein</fullName>
    </submittedName>
</protein>
<gene>
    <name evidence="2" type="ORF">J2W25_005170</name>
</gene>